<comment type="caution">
    <text evidence="4">The sequence shown here is derived from an EMBL/GenBank/DDBJ whole genome shotgun (WGS) entry which is preliminary data.</text>
</comment>
<dbReference type="InterPro" id="IPR029069">
    <property type="entry name" value="HotDog_dom_sf"/>
</dbReference>
<dbReference type="InterPro" id="IPR006683">
    <property type="entry name" value="Thioestr_dom"/>
</dbReference>
<proteinExistence type="predicted"/>
<dbReference type="OrthoDB" id="2139465at2"/>
<dbReference type="Proteomes" id="UP000308230">
    <property type="component" value="Unassembled WGS sequence"/>
</dbReference>
<dbReference type="EMBL" id="SWLG01000005">
    <property type="protein sequence ID" value="TLS37657.1"/>
    <property type="molecule type" value="Genomic_DNA"/>
</dbReference>
<keyword evidence="2" id="KW-0175">Coiled coil</keyword>
<dbReference type="CDD" id="cd03443">
    <property type="entry name" value="PaaI_thioesterase"/>
    <property type="match status" value="1"/>
</dbReference>
<evidence type="ECO:0000313" key="4">
    <source>
        <dbReference type="EMBL" id="TLS37657.1"/>
    </source>
</evidence>
<dbReference type="Gene3D" id="3.10.129.10">
    <property type="entry name" value="Hotdog Thioesterase"/>
    <property type="match status" value="1"/>
</dbReference>
<dbReference type="GO" id="GO:0016289">
    <property type="term" value="F:acyl-CoA hydrolase activity"/>
    <property type="evidence" value="ECO:0007669"/>
    <property type="project" value="UniProtKB-ARBA"/>
</dbReference>
<dbReference type="NCBIfam" id="TIGR00369">
    <property type="entry name" value="unchar_dom_1"/>
    <property type="match status" value="1"/>
</dbReference>
<accession>A0A5R9F231</accession>
<evidence type="ECO:0000313" key="5">
    <source>
        <dbReference type="Proteomes" id="UP000308230"/>
    </source>
</evidence>
<keyword evidence="5" id="KW-1185">Reference proteome</keyword>
<feature type="domain" description="Thioesterase" evidence="3">
    <location>
        <begin position="108"/>
        <end position="183"/>
    </location>
</feature>
<dbReference type="AlphaFoldDB" id="A0A5R9F231"/>
<evidence type="ECO:0000256" key="2">
    <source>
        <dbReference type="SAM" id="Coils"/>
    </source>
</evidence>
<evidence type="ECO:0000256" key="1">
    <source>
        <dbReference type="ARBA" id="ARBA00022801"/>
    </source>
</evidence>
<reference evidence="4 5" key="1">
    <citation type="submission" date="2019-04" db="EMBL/GenBank/DDBJ databases">
        <title>Bacillus caeni sp. nov., a bacterium isolated from mangrove sediment.</title>
        <authorList>
            <person name="Huang H."/>
            <person name="Mo K."/>
            <person name="Hu Y."/>
        </authorList>
    </citation>
    <scope>NUCLEOTIDE SEQUENCE [LARGE SCALE GENOMIC DNA]</scope>
    <source>
        <strain evidence="4 5">HB172195</strain>
    </source>
</reference>
<protein>
    <submittedName>
        <fullName evidence="4">PaaI family thioesterase</fullName>
    </submittedName>
</protein>
<keyword evidence="1" id="KW-0378">Hydrolase</keyword>
<dbReference type="SUPFAM" id="SSF54637">
    <property type="entry name" value="Thioesterase/thiol ester dehydrase-isomerase"/>
    <property type="match status" value="1"/>
</dbReference>
<organism evidence="4 5">
    <name type="scientific">Exobacillus caeni</name>
    <dbReference type="NCBI Taxonomy" id="2574798"/>
    <lineage>
        <taxon>Bacteria</taxon>
        <taxon>Bacillati</taxon>
        <taxon>Bacillota</taxon>
        <taxon>Bacilli</taxon>
        <taxon>Bacillales</taxon>
        <taxon>Guptibacillaceae</taxon>
        <taxon>Exobacillus</taxon>
    </lineage>
</organism>
<dbReference type="InterPro" id="IPR003736">
    <property type="entry name" value="PAAI_dom"/>
</dbReference>
<evidence type="ECO:0000259" key="3">
    <source>
        <dbReference type="Pfam" id="PF03061"/>
    </source>
</evidence>
<sequence length="196" mass="22270">MTCQSVRLFLLRVSIHIDKMLTRLMIKGMEYMANKREALESLFKKTIMQANEEEMEVLEDLLKSLQRKQNGLHRTYIASMLGIKSRLLDDGTYESIIPIKPIAQNTLNIIHGGITSTLIDTAMGSLVNQHLPVNKAAVTLDMKINFLSKGIGTFIRCNAEIVHKEESRWVTRADVYRNDEKLIATATGNFFVVDRT</sequence>
<name>A0A5R9F231_9BACL</name>
<dbReference type="Pfam" id="PF03061">
    <property type="entry name" value="4HBT"/>
    <property type="match status" value="1"/>
</dbReference>
<gene>
    <name evidence="4" type="ORF">FCL54_07465</name>
</gene>
<feature type="coiled-coil region" evidence="2">
    <location>
        <begin position="48"/>
        <end position="75"/>
    </location>
</feature>